<feature type="region of interest" description="Disordered" evidence="1">
    <location>
        <begin position="345"/>
        <end position="373"/>
    </location>
</feature>
<accession>A0ABR1GE09</accession>
<feature type="compositionally biased region" description="Basic residues" evidence="1">
    <location>
        <begin position="598"/>
        <end position="626"/>
    </location>
</feature>
<keyword evidence="3" id="KW-1185">Reference proteome</keyword>
<evidence type="ECO:0000313" key="2">
    <source>
        <dbReference type="EMBL" id="KAK7254140.1"/>
    </source>
</evidence>
<sequence length="655" mass="72741">MGRGEGADRDAPGMGFDLHKLNKFAKGQVLDPLVEEEKRLAQNLREGLSTLLDMHNPAELGSLCGALGLVEECEFGTHGEKKAGVMRRVALEGARHGSTEKAHMDCLAMMWDGILFEYLRAEGMPLRSARIDPRVFTLQLWRKRAAFNSGGNVVFRPHYVPRHIRRRGKGAPRAADLEGILRGVEAKELAVKHVENKIRKESDYRNVIRFLADTTSLHEFERDARDYLMHELEAARDRIDHYNMSLEMTAEQLGELELKHERCAEVLVSQIARTEAELHFSMELNAIEPATEEQQIVRVLRYFLATPGPGDGTMTLRGCPVELPSLDEDLGEDPEEDEWDPWLVSEDFGTGKLGDEEEEGEQQSNEDAPDLTPEELKLQAEEEEERRAFAFFVAEETRKAKLENERRRSVRTTVAVRCPLAHQREPAVLAKMAFDRHARDVAFMLRRCEASEAAFAASYAWYDDREAHCAAQMARAARAERRCQFLNTQISMLIDAAAHAAAQPFSELNLYQNMATRALTDAAESERKRLAVAPTLGAMVRSDDGVVQVLGAVLSVALGLLPSRAAALEQMEAATMAREELSQRTIYALTAPTPKVSDKKKKGGKKGKKGGKKKGGKKGGKKKGDKKAKGGDKKPKAAAAAKKPAKGGAKKKKKK</sequence>
<comment type="caution">
    <text evidence="2">The sequence shown here is derived from an EMBL/GenBank/DDBJ whole genome shotgun (WGS) entry which is preliminary data.</text>
</comment>
<feature type="region of interest" description="Disordered" evidence="1">
    <location>
        <begin position="586"/>
        <end position="655"/>
    </location>
</feature>
<proteinExistence type="predicted"/>
<gene>
    <name evidence="2" type="ORF">SO694_00008336</name>
</gene>
<dbReference type="Proteomes" id="UP001363151">
    <property type="component" value="Unassembled WGS sequence"/>
</dbReference>
<evidence type="ECO:0000313" key="3">
    <source>
        <dbReference type="Proteomes" id="UP001363151"/>
    </source>
</evidence>
<protein>
    <submittedName>
        <fullName evidence="2">Poly(A)-specific ribonuclease</fullName>
    </submittedName>
</protein>
<feature type="compositionally biased region" description="Basic residues" evidence="1">
    <location>
        <begin position="643"/>
        <end position="655"/>
    </location>
</feature>
<name>A0ABR1GE09_AURAN</name>
<reference evidence="2 3" key="1">
    <citation type="submission" date="2024-03" db="EMBL/GenBank/DDBJ databases">
        <title>Aureococcus anophagefferens CCMP1851 and Kratosvirus quantuckense: Draft genome of a second virus-susceptible host strain in the model system.</title>
        <authorList>
            <person name="Chase E."/>
            <person name="Truchon A.R."/>
            <person name="Schepens W."/>
            <person name="Wilhelm S.W."/>
        </authorList>
    </citation>
    <scope>NUCLEOTIDE SEQUENCE [LARGE SCALE GENOMIC DNA]</scope>
    <source>
        <strain evidence="2 3">CCMP1851</strain>
    </source>
</reference>
<dbReference type="EMBL" id="JBBJCI010000032">
    <property type="protein sequence ID" value="KAK7254140.1"/>
    <property type="molecule type" value="Genomic_DNA"/>
</dbReference>
<organism evidence="2 3">
    <name type="scientific">Aureococcus anophagefferens</name>
    <name type="common">Harmful bloom alga</name>
    <dbReference type="NCBI Taxonomy" id="44056"/>
    <lineage>
        <taxon>Eukaryota</taxon>
        <taxon>Sar</taxon>
        <taxon>Stramenopiles</taxon>
        <taxon>Ochrophyta</taxon>
        <taxon>Pelagophyceae</taxon>
        <taxon>Pelagomonadales</taxon>
        <taxon>Pelagomonadaceae</taxon>
        <taxon>Aureococcus</taxon>
    </lineage>
</organism>
<evidence type="ECO:0000256" key="1">
    <source>
        <dbReference type="SAM" id="MobiDB-lite"/>
    </source>
</evidence>